<dbReference type="PANTHER" id="PTHR28055:SF1">
    <property type="entry name" value="ALTERED INHERITANCE OF MITOCHONDRIA PROTEIN 41, MITOCHONDRIAL"/>
    <property type="match status" value="1"/>
</dbReference>
<dbReference type="GO" id="GO:0016884">
    <property type="term" value="F:carbon-nitrogen ligase activity, with glutamine as amido-N-donor"/>
    <property type="evidence" value="ECO:0007669"/>
    <property type="project" value="InterPro"/>
</dbReference>
<dbReference type="SUPFAM" id="SSF89095">
    <property type="entry name" value="GatB/YqeY motif"/>
    <property type="match status" value="1"/>
</dbReference>
<dbReference type="RefSeq" id="WP_070148865.1">
    <property type="nucleotide sequence ID" value="NZ_AP023268.1"/>
</dbReference>
<dbReference type="PANTHER" id="PTHR28055">
    <property type="entry name" value="ALTERED INHERITANCE OF MITOCHONDRIA PROTEIN 41, MITOCHONDRIAL"/>
    <property type="match status" value="1"/>
</dbReference>
<evidence type="ECO:0000313" key="1">
    <source>
        <dbReference type="EMBL" id="MUP07811.1"/>
    </source>
</evidence>
<reference evidence="1 3" key="1">
    <citation type="submission" date="2019-11" db="EMBL/GenBank/DDBJ databases">
        <title>Whole-genome sequencing of Allorhizobium vitis.</title>
        <authorList>
            <person name="Gan H.M."/>
            <person name="Savka M.A."/>
        </authorList>
    </citation>
    <scope>NUCLEOTIDE SEQUENCE [LARGE SCALE GENOMIC DNA]</scope>
    <source>
        <strain evidence="1 3">AB4</strain>
    </source>
</reference>
<reference evidence="2 4" key="2">
    <citation type="submission" date="2019-12" db="EMBL/GenBank/DDBJ databases">
        <title>Whole-genome sequencing of Allorhizobium vitis.</title>
        <authorList>
            <person name="Gan H.M."/>
            <person name="Szegedi E."/>
            <person name="Burr T."/>
            <person name="Savka M.A."/>
        </authorList>
    </citation>
    <scope>NUCLEOTIDE SEQUENCE [LARGE SCALE GENOMIC DNA]</scope>
    <source>
        <strain evidence="2 4">CG989</strain>
    </source>
</reference>
<dbReference type="EMBL" id="WPHM01000001">
    <property type="protein sequence ID" value="MUZ56313.1"/>
    <property type="molecule type" value="Genomic_DNA"/>
</dbReference>
<accession>A0A1S2DRR4</accession>
<dbReference type="AlphaFoldDB" id="A0A1S2DRR4"/>
<gene>
    <name evidence="1" type="ORF">BBI04_023780</name>
    <name evidence="2" type="ORF">GOZ95_02425</name>
</gene>
<dbReference type="OrthoDB" id="9788127at2"/>
<name>A0A1S2DRR4_AGRVI</name>
<sequence length="151" mass="16843">MLREDLTTALKEAMKAKDSRRLSTIRLVQSAIKDRDIANRGEGKAEASDDDILQLMAKLVKQREESAKIYEDNARPELAAQEREEVAIIKGFMPEQMDDDKVREAISGIITEISAEGVRDMGKVMAALKERYAGQMDFAKASGVVKELLTK</sequence>
<dbReference type="InterPro" id="IPR023168">
    <property type="entry name" value="GatB_Yqey_C_2"/>
</dbReference>
<evidence type="ECO:0000313" key="4">
    <source>
        <dbReference type="Proteomes" id="UP000436692"/>
    </source>
</evidence>
<evidence type="ECO:0000313" key="2">
    <source>
        <dbReference type="EMBL" id="MUZ56313.1"/>
    </source>
</evidence>
<dbReference type="Gene3D" id="1.10.10.410">
    <property type="match status" value="1"/>
</dbReference>
<organism evidence="2 4">
    <name type="scientific">Agrobacterium vitis</name>
    <name type="common">Rhizobium vitis</name>
    <dbReference type="NCBI Taxonomy" id="373"/>
    <lineage>
        <taxon>Bacteria</taxon>
        <taxon>Pseudomonadati</taxon>
        <taxon>Pseudomonadota</taxon>
        <taxon>Alphaproteobacteria</taxon>
        <taxon>Hyphomicrobiales</taxon>
        <taxon>Rhizobiaceae</taxon>
        <taxon>Rhizobium/Agrobacterium group</taxon>
        <taxon>Agrobacterium</taxon>
    </lineage>
</organism>
<proteinExistence type="predicted"/>
<dbReference type="Pfam" id="PF09424">
    <property type="entry name" value="YqeY"/>
    <property type="match status" value="1"/>
</dbReference>
<dbReference type="InterPro" id="IPR019004">
    <property type="entry name" value="YqeY/Aim41"/>
</dbReference>
<protein>
    <submittedName>
        <fullName evidence="2">GatB/YqeY domain-containing protein</fullName>
    </submittedName>
</protein>
<dbReference type="InterPro" id="IPR003789">
    <property type="entry name" value="Asn/Gln_tRNA_amidoTrase-B-like"/>
</dbReference>
<dbReference type="Gene3D" id="1.10.1510.10">
    <property type="entry name" value="Uncharacterised protein YqeY/AIM41 PF09424, N-terminal domain"/>
    <property type="match status" value="1"/>
</dbReference>
<dbReference type="EMBL" id="MBEV02000019">
    <property type="protein sequence ID" value="MUP07811.1"/>
    <property type="molecule type" value="Genomic_DNA"/>
</dbReference>
<dbReference type="Proteomes" id="UP000175993">
    <property type="component" value="Unassembled WGS sequence"/>
</dbReference>
<dbReference type="InterPro" id="IPR042184">
    <property type="entry name" value="YqeY/Aim41_N"/>
</dbReference>
<dbReference type="Proteomes" id="UP000436692">
    <property type="component" value="Unassembled WGS sequence"/>
</dbReference>
<evidence type="ECO:0000313" key="3">
    <source>
        <dbReference type="Proteomes" id="UP000175993"/>
    </source>
</evidence>
<comment type="caution">
    <text evidence="2">The sequence shown here is derived from an EMBL/GenBank/DDBJ whole genome shotgun (WGS) entry which is preliminary data.</text>
</comment>